<gene>
    <name evidence="1" type="ORF">D5086_014161</name>
</gene>
<dbReference type="Proteomes" id="UP000309997">
    <property type="component" value="Unassembled WGS sequence"/>
</dbReference>
<protein>
    <submittedName>
        <fullName evidence="1">Uncharacterized protein</fullName>
    </submittedName>
</protein>
<accession>A0ACC4C9Q5</accession>
<proteinExistence type="predicted"/>
<name>A0ACC4C9Q5_POPAL</name>
<comment type="caution">
    <text evidence="1">The sequence shown here is derived from an EMBL/GenBank/DDBJ whole genome shotgun (WGS) entry which is preliminary data.</text>
</comment>
<evidence type="ECO:0000313" key="1">
    <source>
        <dbReference type="EMBL" id="KAL3587294.1"/>
    </source>
</evidence>
<reference evidence="1 2" key="1">
    <citation type="journal article" date="2024" name="Plant Biotechnol. J.">
        <title>Genome and CRISPR/Cas9 system of a widespread forest tree (Populus alba) in the world.</title>
        <authorList>
            <person name="Liu Y.J."/>
            <person name="Jiang P.F."/>
            <person name="Han X.M."/>
            <person name="Li X.Y."/>
            <person name="Wang H.M."/>
            <person name="Wang Y.J."/>
            <person name="Wang X.X."/>
            <person name="Zeng Q.Y."/>
        </authorList>
    </citation>
    <scope>NUCLEOTIDE SEQUENCE [LARGE SCALE GENOMIC DNA]</scope>
    <source>
        <strain evidence="2">cv. PAL-ZL1</strain>
    </source>
</reference>
<dbReference type="EMBL" id="RCHU02000006">
    <property type="protein sequence ID" value="KAL3587294.1"/>
    <property type="molecule type" value="Genomic_DNA"/>
</dbReference>
<sequence length="229" mass="24826">MLGRRIKLNTKLAENQHSLPSSCNQPFLFFLSPPWLQPLPPSSPLLFCHLHCEQTTPSFSSQLVFSISSSIPTNNHSLGLISLSFHHRHSSLSFPSTSPPLVTEKQHQKHTDPPQQYLPSSATPTAPAVSFSFSSVGPVFSFLQRRPEPATGSSSTKLSINAAPASRHPPRQRLFLPRQATSSSPLRLFFIVVAAACRIQHAAWLISMVAGLGQQPCGLGPDHLGSGLA</sequence>
<organism evidence="1 2">
    <name type="scientific">Populus alba</name>
    <name type="common">White poplar</name>
    <dbReference type="NCBI Taxonomy" id="43335"/>
    <lineage>
        <taxon>Eukaryota</taxon>
        <taxon>Viridiplantae</taxon>
        <taxon>Streptophyta</taxon>
        <taxon>Embryophyta</taxon>
        <taxon>Tracheophyta</taxon>
        <taxon>Spermatophyta</taxon>
        <taxon>Magnoliopsida</taxon>
        <taxon>eudicotyledons</taxon>
        <taxon>Gunneridae</taxon>
        <taxon>Pentapetalae</taxon>
        <taxon>rosids</taxon>
        <taxon>fabids</taxon>
        <taxon>Malpighiales</taxon>
        <taxon>Salicaceae</taxon>
        <taxon>Saliceae</taxon>
        <taxon>Populus</taxon>
    </lineage>
</organism>
<evidence type="ECO:0000313" key="2">
    <source>
        <dbReference type="Proteomes" id="UP000309997"/>
    </source>
</evidence>
<keyword evidence="2" id="KW-1185">Reference proteome</keyword>